<comment type="caution">
    <text evidence="3">The sequence shown here is derived from an EMBL/GenBank/DDBJ whole genome shotgun (WGS) entry which is preliminary data.</text>
</comment>
<dbReference type="Gene3D" id="2.60.120.260">
    <property type="entry name" value="Galactose-binding domain-like"/>
    <property type="match status" value="1"/>
</dbReference>
<dbReference type="InterPro" id="IPR005084">
    <property type="entry name" value="CBM6"/>
</dbReference>
<dbReference type="PANTHER" id="PTHR19328">
    <property type="entry name" value="HEDGEHOG-INTERACTING PROTEIN"/>
    <property type="match status" value="1"/>
</dbReference>
<evidence type="ECO:0000313" key="3">
    <source>
        <dbReference type="EMBL" id="MBB4678948.1"/>
    </source>
</evidence>
<feature type="region of interest" description="Disordered" evidence="1">
    <location>
        <begin position="475"/>
        <end position="494"/>
    </location>
</feature>
<dbReference type="SUPFAM" id="SSF49785">
    <property type="entry name" value="Galactose-binding domain-like"/>
    <property type="match status" value="1"/>
</dbReference>
<gene>
    <name evidence="3" type="ORF">HNR67_005066</name>
</gene>
<dbReference type="Pfam" id="PF16990">
    <property type="entry name" value="CBM_35"/>
    <property type="match status" value="1"/>
</dbReference>
<dbReference type="RefSeq" id="WP_185004751.1">
    <property type="nucleotide sequence ID" value="NZ_BAAAUI010000069.1"/>
</dbReference>
<dbReference type="InterPro" id="IPR011041">
    <property type="entry name" value="Quinoprot_gluc/sorb_DH_b-prop"/>
</dbReference>
<accession>A0A7W7CFR6</accession>
<dbReference type="InterPro" id="IPR008979">
    <property type="entry name" value="Galactose-bd-like_sf"/>
</dbReference>
<sequence>MRTGLKALTRVALPVVVLAGGLVLPALPAGAAPVRYEAENATISQGLVESNHAGFSGTGFVNNDNVAGSYVEWTVNAASATSNAVLAFRYANGGGANRPLDITVNGNLVSNDLAFPSNGWTNYQSVTINAALNAGSNTIRATGATATGGPNLDALDVDTAPVPGRGNPQPPANVSTGWSIPWAVSFLPDGQSALVTERDTFRVFRAGLNGSKTQVGTVPNSTTTGGEGGLMGVAVSPGWNGSSDQDVFFFHTSNDGGAQANRIVRMSFNGTTLSNRQIIVNNLPASRFHNGGQLKFGPDGFLYATTGDAQNTSLAQNLNSPAGKVLRFTRTGAAAPGNPFNSLVYSYGHRNAQGLAWDSAGRLWSAELGNVSTDELNLILPGRNYGWPQCEGNCGVSGMENPKRTWTTAEASPSSLAIVNDTAYVAALRGQRLWRVELNGTSAGATTAHFNSFGRLRSVVKVPGANAIWIGTTNADGNGGQGPGSDRILRSEIR</sequence>
<dbReference type="Proteomes" id="UP000533598">
    <property type="component" value="Unassembled WGS sequence"/>
</dbReference>
<evidence type="ECO:0000256" key="1">
    <source>
        <dbReference type="SAM" id="MobiDB-lite"/>
    </source>
</evidence>
<evidence type="ECO:0000313" key="4">
    <source>
        <dbReference type="Proteomes" id="UP000533598"/>
    </source>
</evidence>
<feature type="domain" description="CBM6" evidence="2">
    <location>
        <begin position="34"/>
        <end position="158"/>
    </location>
</feature>
<name>A0A7W7CFR6_9PSEU</name>
<dbReference type="PROSITE" id="PS51175">
    <property type="entry name" value="CBM6"/>
    <property type="match status" value="1"/>
</dbReference>
<dbReference type="EMBL" id="JACHMH010000001">
    <property type="protein sequence ID" value="MBB4678948.1"/>
    <property type="molecule type" value="Genomic_DNA"/>
</dbReference>
<dbReference type="AlphaFoldDB" id="A0A7W7CFR6"/>
<reference evidence="3 4" key="1">
    <citation type="submission" date="2020-08" db="EMBL/GenBank/DDBJ databases">
        <title>Sequencing the genomes of 1000 actinobacteria strains.</title>
        <authorList>
            <person name="Klenk H.-P."/>
        </authorList>
    </citation>
    <scope>NUCLEOTIDE SEQUENCE [LARGE SCALE GENOMIC DNA]</scope>
    <source>
        <strain evidence="3 4">DSM 44230</strain>
    </source>
</reference>
<dbReference type="GO" id="GO:0030246">
    <property type="term" value="F:carbohydrate binding"/>
    <property type="evidence" value="ECO:0007669"/>
    <property type="project" value="InterPro"/>
</dbReference>
<dbReference type="Gene3D" id="2.120.10.30">
    <property type="entry name" value="TolB, C-terminal domain"/>
    <property type="match status" value="1"/>
</dbReference>
<dbReference type="CDD" id="cd04082">
    <property type="entry name" value="CBM35_pectate_lyase-like"/>
    <property type="match status" value="1"/>
</dbReference>
<keyword evidence="4" id="KW-1185">Reference proteome</keyword>
<dbReference type="InterPro" id="IPR011042">
    <property type="entry name" value="6-blade_b-propeller_TolB-like"/>
</dbReference>
<organism evidence="3 4">
    <name type="scientific">Crossiella cryophila</name>
    <dbReference type="NCBI Taxonomy" id="43355"/>
    <lineage>
        <taxon>Bacteria</taxon>
        <taxon>Bacillati</taxon>
        <taxon>Actinomycetota</taxon>
        <taxon>Actinomycetes</taxon>
        <taxon>Pseudonocardiales</taxon>
        <taxon>Pseudonocardiaceae</taxon>
        <taxon>Crossiella</taxon>
    </lineage>
</organism>
<dbReference type="Pfam" id="PF07995">
    <property type="entry name" value="GSDH"/>
    <property type="match status" value="1"/>
</dbReference>
<protein>
    <submittedName>
        <fullName evidence="3">Glucose/arabinose dehydrogenase</fullName>
    </submittedName>
</protein>
<dbReference type="PANTHER" id="PTHR19328:SF13">
    <property type="entry name" value="HIPL1 PROTEIN"/>
    <property type="match status" value="1"/>
</dbReference>
<dbReference type="InterPro" id="IPR012938">
    <property type="entry name" value="Glc/Sorbosone_DH"/>
</dbReference>
<dbReference type="SUPFAM" id="SSF50952">
    <property type="entry name" value="Soluble quinoprotein glucose dehydrogenase"/>
    <property type="match status" value="1"/>
</dbReference>
<proteinExistence type="predicted"/>
<evidence type="ECO:0000259" key="2">
    <source>
        <dbReference type="PROSITE" id="PS51175"/>
    </source>
</evidence>